<accession>A0A5C3L909</accession>
<dbReference type="AlphaFoldDB" id="A0A5C3L909"/>
<feature type="domain" description="BOD1/SHG1" evidence="2">
    <location>
        <begin position="7"/>
        <end position="102"/>
    </location>
</feature>
<evidence type="ECO:0000256" key="1">
    <source>
        <dbReference type="SAM" id="MobiDB-lite"/>
    </source>
</evidence>
<evidence type="ECO:0000313" key="3">
    <source>
        <dbReference type="EMBL" id="TFK29250.1"/>
    </source>
</evidence>
<organism evidence="3 4">
    <name type="scientific">Coprinopsis marcescibilis</name>
    <name type="common">Agaric fungus</name>
    <name type="synonym">Psathyrella marcescibilis</name>
    <dbReference type="NCBI Taxonomy" id="230819"/>
    <lineage>
        <taxon>Eukaryota</taxon>
        <taxon>Fungi</taxon>
        <taxon>Dikarya</taxon>
        <taxon>Basidiomycota</taxon>
        <taxon>Agaricomycotina</taxon>
        <taxon>Agaricomycetes</taxon>
        <taxon>Agaricomycetidae</taxon>
        <taxon>Agaricales</taxon>
        <taxon>Agaricineae</taxon>
        <taxon>Psathyrellaceae</taxon>
        <taxon>Coprinopsis</taxon>
    </lineage>
</organism>
<sequence>MSLSPESLVDDFKKSGGQERLQKEIEKQFQSDEFIGTLQKQIEGIIRGRMQSEEMMTYLPPDISFGVLQQEINKDGVVDRFINEEFMTKIFQEKSFQDNLTASLEKLIKPNLETFLASSEGRSNSNVPEEGQIMPSTSESKESPTPAVPAPRDGKGAGDDNDKMDIQ</sequence>
<proteinExistence type="predicted"/>
<keyword evidence="4" id="KW-1185">Reference proteome</keyword>
<dbReference type="InterPro" id="IPR055264">
    <property type="entry name" value="BOD1/SHG1_dom"/>
</dbReference>
<protein>
    <recommendedName>
        <fullName evidence="2">BOD1/SHG1 domain-containing protein</fullName>
    </recommendedName>
</protein>
<feature type="compositionally biased region" description="Polar residues" evidence="1">
    <location>
        <begin position="118"/>
        <end position="127"/>
    </location>
</feature>
<reference evidence="3 4" key="1">
    <citation type="journal article" date="2019" name="Nat. Ecol. Evol.">
        <title>Megaphylogeny resolves global patterns of mushroom evolution.</title>
        <authorList>
            <person name="Varga T."/>
            <person name="Krizsan K."/>
            <person name="Foldi C."/>
            <person name="Dima B."/>
            <person name="Sanchez-Garcia M."/>
            <person name="Sanchez-Ramirez S."/>
            <person name="Szollosi G.J."/>
            <person name="Szarkandi J.G."/>
            <person name="Papp V."/>
            <person name="Albert L."/>
            <person name="Andreopoulos W."/>
            <person name="Angelini C."/>
            <person name="Antonin V."/>
            <person name="Barry K.W."/>
            <person name="Bougher N.L."/>
            <person name="Buchanan P."/>
            <person name="Buyck B."/>
            <person name="Bense V."/>
            <person name="Catcheside P."/>
            <person name="Chovatia M."/>
            <person name="Cooper J."/>
            <person name="Damon W."/>
            <person name="Desjardin D."/>
            <person name="Finy P."/>
            <person name="Geml J."/>
            <person name="Haridas S."/>
            <person name="Hughes K."/>
            <person name="Justo A."/>
            <person name="Karasinski D."/>
            <person name="Kautmanova I."/>
            <person name="Kiss B."/>
            <person name="Kocsube S."/>
            <person name="Kotiranta H."/>
            <person name="LaButti K.M."/>
            <person name="Lechner B.E."/>
            <person name="Liimatainen K."/>
            <person name="Lipzen A."/>
            <person name="Lukacs Z."/>
            <person name="Mihaltcheva S."/>
            <person name="Morgado L.N."/>
            <person name="Niskanen T."/>
            <person name="Noordeloos M.E."/>
            <person name="Ohm R.A."/>
            <person name="Ortiz-Santana B."/>
            <person name="Ovrebo C."/>
            <person name="Racz N."/>
            <person name="Riley R."/>
            <person name="Savchenko A."/>
            <person name="Shiryaev A."/>
            <person name="Soop K."/>
            <person name="Spirin V."/>
            <person name="Szebenyi C."/>
            <person name="Tomsovsky M."/>
            <person name="Tulloss R.E."/>
            <person name="Uehling J."/>
            <person name="Grigoriev I.V."/>
            <person name="Vagvolgyi C."/>
            <person name="Papp T."/>
            <person name="Martin F.M."/>
            <person name="Miettinen O."/>
            <person name="Hibbett D.S."/>
            <person name="Nagy L.G."/>
        </authorList>
    </citation>
    <scope>NUCLEOTIDE SEQUENCE [LARGE SCALE GENOMIC DNA]</scope>
    <source>
        <strain evidence="3 4">CBS 121175</strain>
    </source>
</reference>
<dbReference type="EMBL" id="ML210150">
    <property type="protein sequence ID" value="TFK29250.1"/>
    <property type="molecule type" value="Genomic_DNA"/>
</dbReference>
<name>A0A5C3L909_COPMA</name>
<evidence type="ECO:0000313" key="4">
    <source>
        <dbReference type="Proteomes" id="UP000307440"/>
    </source>
</evidence>
<dbReference type="STRING" id="230819.A0A5C3L909"/>
<feature type="compositionally biased region" description="Basic and acidic residues" evidence="1">
    <location>
        <begin position="152"/>
        <end position="167"/>
    </location>
</feature>
<gene>
    <name evidence="3" type="ORF">FA15DRAFT_394006</name>
</gene>
<dbReference type="OrthoDB" id="5579731at2759"/>
<dbReference type="Proteomes" id="UP000307440">
    <property type="component" value="Unassembled WGS sequence"/>
</dbReference>
<evidence type="ECO:0000259" key="2">
    <source>
        <dbReference type="Pfam" id="PF05205"/>
    </source>
</evidence>
<dbReference type="Pfam" id="PF05205">
    <property type="entry name" value="COMPASS-Shg1"/>
    <property type="match status" value="1"/>
</dbReference>
<feature type="region of interest" description="Disordered" evidence="1">
    <location>
        <begin position="118"/>
        <end position="167"/>
    </location>
</feature>